<name>A0A0U3GLX3_9CREN</name>
<feature type="repeat" description="TPR" evidence="3">
    <location>
        <begin position="182"/>
        <end position="215"/>
    </location>
</feature>
<evidence type="ECO:0000313" key="5">
    <source>
        <dbReference type="EMBL" id="ALU31269.1"/>
    </source>
</evidence>
<dbReference type="STRING" id="1435377.SUSAZ_05910"/>
<dbReference type="SMART" id="SM00028">
    <property type="entry name" value="TPR"/>
    <property type="match status" value="4"/>
</dbReference>
<dbReference type="PANTHER" id="PTHR44858:SF1">
    <property type="entry name" value="UDP-N-ACETYLGLUCOSAMINE--PEPTIDE N-ACETYLGLUCOSAMINYLTRANSFERASE SPINDLY-RELATED"/>
    <property type="match status" value="1"/>
</dbReference>
<dbReference type="OMA" id="HYENENF"/>
<dbReference type="Proteomes" id="UP000065473">
    <property type="component" value="Chromosome"/>
</dbReference>
<evidence type="ECO:0000313" key="7">
    <source>
        <dbReference type="Proteomes" id="UP000065473"/>
    </source>
</evidence>
<organism evidence="5 6">
    <name type="scientific">Sulfolobus acidocaldarius</name>
    <dbReference type="NCBI Taxonomy" id="2285"/>
    <lineage>
        <taxon>Archaea</taxon>
        <taxon>Thermoproteota</taxon>
        <taxon>Thermoprotei</taxon>
        <taxon>Sulfolobales</taxon>
        <taxon>Sulfolobaceae</taxon>
        <taxon>Sulfolobus</taxon>
    </lineage>
</organism>
<gene>
    <name evidence="4" type="ORF">ATY89_00305</name>
    <name evidence="5" type="ORF">ATZ20_03350</name>
</gene>
<keyword evidence="2 3" id="KW-0802">TPR repeat</keyword>
<protein>
    <submittedName>
        <fullName evidence="5">Uncharacterized protein</fullName>
    </submittedName>
</protein>
<dbReference type="Pfam" id="PF13414">
    <property type="entry name" value="TPR_11"/>
    <property type="match status" value="1"/>
</dbReference>
<sequence>MEEVVRAYQEGNLNYALRKINEIIKSNPSPDIYNLLGKILLELGKDEEALEAFRQANNRLEVARIYIQKGLYQDALNEIKDETNDESKILRALIYIKMENFDKAKEEIANINSNSPLFHKVKGIVEYHTANYYGALRSITIALREYPMDAELYYYRALVKAELGLEYEDDIDMAINLNPYYAELYFSKGVILEQRGKLNEAVNYYSKAIKYKPELVKAYYRRAKVYMKLGMDQEAEKDIEKVKELTDNKS</sequence>
<dbReference type="AlphaFoldDB" id="A0A0U3GLX3"/>
<proteinExistence type="predicted"/>
<dbReference type="PROSITE" id="PS50005">
    <property type="entry name" value="TPR"/>
    <property type="match status" value="2"/>
</dbReference>
<dbReference type="EMBL" id="CP013694">
    <property type="protein sequence ID" value="ALU28557.1"/>
    <property type="molecule type" value="Genomic_DNA"/>
</dbReference>
<dbReference type="GO" id="GO:0046813">
    <property type="term" value="P:receptor-mediated virion attachment to host cell"/>
    <property type="evidence" value="ECO:0007669"/>
    <property type="project" value="TreeGrafter"/>
</dbReference>
<dbReference type="OrthoDB" id="115601at2157"/>
<dbReference type="SUPFAM" id="SSF48452">
    <property type="entry name" value="TPR-like"/>
    <property type="match status" value="1"/>
</dbReference>
<feature type="repeat" description="TPR" evidence="3">
    <location>
        <begin position="30"/>
        <end position="63"/>
    </location>
</feature>
<keyword evidence="1" id="KW-0677">Repeat</keyword>
<dbReference type="Pfam" id="PF13432">
    <property type="entry name" value="TPR_16"/>
    <property type="match status" value="1"/>
</dbReference>
<dbReference type="Proteomes" id="UP000060043">
    <property type="component" value="Chromosome"/>
</dbReference>
<evidence type="ECO:0000256" key="2">
    <source>
        <dbReference type="ARBA" id="ARBA00022803"/>
    </source>
</evidence>
<evidence type="ECO:0000256" key="3">
    <source>
        <dbReference type="PROSITE-ProRule" id="PRU00339"/>
    </source>
</evidence>
<dbReference type="EMBL" id="CP013695">
    <property type="protein sequence ID" value="ALU31269.1"/>
    <property type="molecule type" value="Genomic_DNA"/>
</dbReference>
<dbReference type="GeneID" id="14551743"/>
<evidence type="ECO:0000313" key="6">
    <source>
        <dbReference type="Proteomes" id="UP000060043"/>
    </source>
</evidence>
<evidence type="ECO:0000256" key="1">
    <source>
        <dbReference type="ARBA" id="ARBA00022737"/>
    </source>
</evidence>
<reference evidence="6 7" key="1">
    <citation type="submission" date="2015-12" db="EMBL/GenBank/DDBJ databases">
        <title>A stable core within a dynamic pangenome in Sulfolobus acidocaldarius.</title>
        <authorList>
            <person name="Anderson R."/>
            <person name="Kouris A."/>
            <person name="Seward C."/>
            <person name="Campbell K."/>
            <person name="Whitaker R."/>
        </authorList>
    </citation>
    <scope>NUCLEOTIDE SEQUENCE [LARGE SCALE GENOMIC DNA]</scope>
    <source>
        <strain evidence="4 7">GG12-C01-09</strain>
        <strain evidence="5 6">NG05B_CO5_07</strain>
    </source>
</reference>
<dbReference type="PaxDb" id="1435377-SUSAZ_05910"/>
<dbReference type="InterPro" id="IPR050498">
    <property type="entry name" value="Ycf3"/>
</dbReference>
<dbReference type="PROSITE" id="PS50293">
    <property type="entry name" value="TPR_REGION"/>
    <property type="match status" value="1"/>
</dbReference>
<dbReference type="InterPro" id="IPR019734">
    <property type="entry name" value="TPR_rpt"/>
</dbReference>
<accession>A0A0U3GLX3</accession>
<evidence type="ECO:0000313" key="4">
    <source>
        <dbReference type="EMBL" id="ALU28557.1"/>
    </source>
</evidence>
<dbReference type="InterPro" id="IPR011990">
    <property type="entry name" value="TPR-like_helical_dom_sf"/>
</dbReference>
<dbReference type="PANTHER" id="PTHR44858">
    <property type="entry name" value="TETRATRICOPEPTIDE REPEAT PROTEIN 6"/>
    <property type="match status" value="1"/>
</dbReference>
<dbReference type="RefSeq" id="WP_011278087.1">
    <property type="nucleotide sequence ID" value="NZ_BHWZ01000003.1"/>
</dbReference>
<dbReference type="Gene3D" id="1.25.40.10">
    <property type="entry name" value="Tetratricopeptide repeat domain"/>
    <property type="match status" value="3"/>
</dbReference>